<keyword evidence="8" id="KW-1185">Reference proteome</keyword>
<protein>
    <recommendedName>
        <fullName evidence="6">Endonuclease/exonuclease/phosphatase domain-containing protein</fullName>
    </recommendedName>
</protein>
<dbReference type="InterPro" id="IPR036691">
    <property type="entry name" value="Endo/exonu/phosph_ase_sf"/>
</dbReference>
<organism evidence="7 8">
    <name type="scientific">Panicum virgatum</name>
    <name type="common">Blackwell switchgrass</name>
    <dbReference type="NCBI Taxonomy" id="38727"/>
    <lineage>
        <taxon>Eukaryota</taxon>
        <taxon>Viridiplantae</taxon>
        <taxon>Streptophyta</taxon>
        <taxon>Embryophyta</taxon>
        <taxon>Tracheophyta</taxon>
        <taxon>Spermatophyta</taxon>
        <taxon>Magnoliopsida</taxon>
        <taxon>Liliopsida</taxon>
        <taxon>Poales</taxon>
        <taxon>Poaceae</taxon>
        <taxon>PACMAD clade</taxon>
        <taxon>Panicoideae</taxon>
        <taxon>Panicodae</taxon>
        <taxon>Paniceae</taxon>
        <taxon>Panicinae</taxon>
        <taxon>Panicum</taxon>
        <taxon>Panicum sect. Hiantes</taxon>
    </lineage>
</organism>
<evidence type="ECO:0000313" key="7">
    <source>
        <dbReference type="EMBL" id="KAG2637155.1"/>
    </source>
</evidence>
<dbReference type="PANTHER" id="PTHR22748:SF19">
    <property type="entry name" value="ENDONUCLEASE_EXONUCLEASE_PHOSPHATASE DOMAIN-CONTAINING PROTEIN"/>
    <property type="match status" value="1"/>
</dbReference>
<dbReference type="AlphaFoldDB" id="A0A8T0VQV8"/>
<dbReference type="Proteomes" id="UP000823388">
    <property type="component" value="Chromosome 2N"/>
</dbReference>
<dbReference type="GO" id="GO:0008081">
    <property type="term" value="F:phosphoric diester hydrolase activity"/>
    <property type="evidence" value="ECO:0007669"/>
    <property type="project" value="TreeGrafter"/>
</dbReference>
<proteinExistence type="inferred from homology"/>
<feature type="domain" description="Endonuclease/exonuclease/phosphatase" evidence="6">
    <location>
        <begin position="10"/>
        <end position="209"/>
    </location>
</feature>
<sequence length="218" mass="24752">MIDQNRVVLNWNARGLNNSARRKVVRDLVADTRATVVAIQETKMEAIGRAVVIETLGDRFVENFVVLPASGTRGGILLAVDEDFYRLECTELGIHSVTALIRAASGHVQWHITVVYGPQEDNEKLMFLAELRWMKQVVSDNWLLIGDFNLILHAADKSNTNLNRRLMGAFRDVVQDLELKELNLRGRKFTWSNDRTQTRIDRAFCSAAWDLMMPSAVL</sequence>
<comment type="similarity">
    <text evidence="2">Belongs to the DNA repair enzymes AP/ExoA family.</text>
</comment>
<dbReference type="EMBL" id="CM029040">
    <property type="protein sequence ID" value="KAG2637155.1"/>
    <property type="molecule type" value="Genomic_DNA"/>
</dbReference>
<dbReference type="SUPFAM" id="SSF56219">
    <property type="entry name" value="DNase I-like"/>
    <property type="match status" value="1"/>
</dbReference>
<dbReference type="PANTHER" id="PTHR22748">
    <property type="entry name" value="AP ENDONUCLEASE"/>
    <property type="match status" value="1"/>
</dbReference>
<dbReference type="GO" id="GO:0008311">
    <property type="term" value="F:double-stranded DNA 3'-5' DNA exonuclease activity"/>
    <property type="evidence" value="ECO:0007669"/>
    <property type="project" value="TreeGrafter"/>
</dbReference>
<keyword evidence="5" id="KW-0460">Magnesium</keyword>
<dbReference type="GO" id="GO:0006284">
    <property type="term" value="P:base-excision repair"/>
    <property type="evidence" value="ECO:0007669"/>
    <property type="project" value="TreeGrafter"/>
</dbReference>
<evidence type="ECO:0000313" key="8">
    <source>
        <dbReference type="Proteomes" id="UP000823388"/>
    </source>
</evidence>
<name>A0A8T0VQV8_PANVG</name>
<evidence type="ECO:0000256" key="4">
    <source>
        <dbReference type="ARBA" id="ARBA00022801"/>
    </source>
</evidence>
<keyword evidence="3" id="KW-0479">Metal-binding</keyword>
<dbReference type="GO" id="GO:0005634">
    <property type="term" value="C:nucleus"/>
    <property type="evidence" value="ECO:0007669"/>
    <property type="project" value="TreeGrafter"/>
</dbReference>
<gene>
    <name evidence="7" type="ORF">PVAP13_2NG502803</name>
</gene>
<evidence type="ECO:0000259" key="6">
    <source>
        <dbReference type="Pfam" id="PF03372"/>
    </source>
</evidence>
<dbReference type="InterPro" id="IPR005135">
    <property type="entry name" value="Endo/exonuclease/phosphatase"/>
</dbReference>
<evidence type="ECO:0000256" key="2">
    <source>
        <dbReference type="ARBA" id="ARBA00007092"/>
    </source>
</evidence>
<evidence type="ECO:0000256" key="1">
    <source>
        <dbReference type="ARBA" id="ARBA00001946"/>
    </source>
</evidence>
<keyword evidence="4" id="KW-0378">Hydrolase</keyword>
<dbReference type="Pfam" id="PF03372">
    <property type="entry name" value="Exo_endo_phos"/>
    <property type="match status" value="1"/>
</dbReference>
<evidence type="ECO:0000256" key="5">
    <source>
        <dbReference type="ARBA" id="ARBA00022842"/>
    </source>
</evidence>
<comment type="cofactor">
    <cofactor evidence="1">
        <name>Mg(2+)</name>
        <dbReference type="ChEBI" id="CHEBI:18420"/>
    </cofactor>
</comment>
<dbReference type="InterPro" id="IPR004808">
    <property type="entry name" value="AP_endonuc_1"/>
</dbReference>
<accession>A0A8T0VQV8</accession>
<comment type="caution">
    <text evidence="7">The sequence shown here is derived from an EMBL/GenBank/DDBJ whole genome shotgun (WGS) entry which is preliminary data.</text>
</comment>
<dbReference type="GO" id="GO:0046872">
    <property type="term" value="F:metal ion binding"/>
    <property type="evidence" value="ECO:0007669"/>
    <property type="project" value="UniProtKB-KW"/>
</dbReference>
<evidence type="ECO:0000256" key="3">
    <source>
        <dbReference type="ARBA" id="ARBA00022723"/>
    </source>
</evidence>
<reference evidence="7 8" key="1">
    <citation type="submission" date="2020-05" db="EMBL/GenBank/DDBJ databases">
        <title>WGS assembly of Panicum virgatum.</title>
        <authorList>
            <person name="Lovell J.T."/>
            <person name="Jenkins J."/>
            <person name="Shu S."/>
            <person name="Juenger T.E."/>
            <person name="Schmutz J."/>
        </authorList>
    </citation>
    <scope>NUCLEOTIDE SEQUENCE [LARGE SCALE GENOMIC DNA]</scope>
    <source>
        <strain evidence="8">cv. AP13</strain>
    </source>
</reference>
<dbReference type="Gene3D" id="3.60.10.10">
    <property type="entry name" value="Endonuclease/exonuclease/phosphatase"/>
    <property type="match status" value="1"/>
</dbReference>
<dbReference type="GO" id="GO:0003906">
    <property type="term" value="F:DNA-(apurinic or apyrimidinic site) endonuclease activity"/>
    <property type="evidence" value="ECO:0007669"/>
    <property type="project" value="TreeGrafter"/>
</dbReference>